<feature type="domain" description="Ketoreductase" evidence="4">
    <location>
        <begin position="7"/>
        <end position="188"/>
    </location>
</feature>
<protein>
    <submittedName>
        <fullName evidence="5">3-alpha-hydroxysteroid dehydrogenase</fullName>
    </submittedName>
</protein>
<dbReference type="PROSITE" id="PS00061">
    <property type="entry name" value="ADH_SHORT"/>
    <property type="match status" value="1"/>
</dbReference>
<dbReference type="InterPro" id="IPR057326">
    <property type="entry name" value="KR_dom"/>
</dbReference>
<dbReference type="RefSeq" id="WP_102908422.1">
    <property type="nucleotide sequence ID" value="NZ_POUC01000041.1"/>
</dbReference>
<keyword evidence="2" id="KW-0560">Oxidoreductase</keyword>
<dbReference type="PANTHER" id="PTHR24321">
    <property type="entry name" value="DEHYDROGENASES, SHORT CHAIN"/>
    <property type="match status" value="1"/>
</dbReference>
<dbReference type="OrthoDB" id="3542748at2"/>
<dbReference type="SUPFAM" id="SSF51735">
    <property type="entry name" value="NAD(P)-binding Rossmann-fold domains"/>
    <property type="match status" value="1"/>
</dbReference>
<dbReference type="Pfam" id="PF13561">
    <property type="entry name" value="adh_short_C2"/>
    <property type="match status" value="1"/>
</dbReference>
<dbReference type="PANTHER" id="PTHR24321:SF8">
    <property type="entry name" value="ESTRADIOL 17-BETA-DEHYDROGENASE 8-RELATED"/>
    <property type="match status" value="1"/>
</dbReference>
<reference evidence="5 6" key="1">
    <citation type="submission" date="2018-01" db="EMBL/GenBank/DDBJ databases">
        <title>Draft genome sequence of Streptomyces sp. 13K301.</title>
        <authorList>
            <person name="Sahin N."/>
            <person name="Saygin H."/>
            <person name="Ay H."/>
        </authorList>
    </citation>
    <scope>NUCLEOTIDE SEQUENCE [LARGE SCALE GENOMIC DNA]</scope>
    <source>
        <strain evidence="5 6">13K301</strain>
    </source>
</reference>
<comment type="similarity">
    <text evidence="1">Belongs to the short-chain dehydrogenases/reductases (SDR) family.</text>
</comment>
<accession>A0A2N8TUA6</accession>
<proteinExistence type="inferred from homology"/>
<dbReference type="SMART" id="SM00822">
    <property type="entry name" value="PKS_KR"/>
    <property type="match status" value="1"/>
</dbReference>
<comment type="caution">
    <text evidence="5">The sequence shown here is derived from an EMBL/GenBank/DDBJ whole genome shotgun (WGS) entry which is preliminary data.</text>
</comment>
<dbReference type="InterPro" id="IPR036291">
    <property type="entry name" value="NAD(P)-bd_dom_sf"/>
</dbReference>
<evidence type="ECO:0000313" key="6">
    <source>
        <dbReference type="Proteomes" id="UP000235943"/>
    </source>
</evidence>
<evidence type="ECO:0000256" key="2">
    <source>
        <dbReference type="ARBA" id="ARBA00023002"/>
    </source>
</evidence>
<dbReference type="GO" id="GO:0016491">
    <property type="term" value="F:oxidoreductase activity"/>
    <property type="evidence" value="ECO:0007669"/>
    <property type="project" value="UniProtKB-KW"/>
</dbReference>
<sequence>MGRLGERVAIVTGGAGGIGSAVARALAAEGASVVVADVRDAEGTDLAADLGGPARFAHLDVTSEDEWRRTLAGTEQELGPVSVLANIAGIIDWGPMEEQSPASFRRVVDVNLTGAWLGMRAVAPSLRRAGGGVIVNMSSLAGLTAYAGVGAYAASKWGLRGLTKAAALELAPDGVRVCSVHPGAIRTRMTAGFGDAYTAGQPIPRFGEPEEVARMVLFIVMDATFSTGSEFIVDGGILAGAPAVLTPDD</sequence>
<dbReference type="InterPro" id="IPR020904">
    <property type="entry name" value="Sc_DH/Rdtase_CS"/>
</dbReference>
<dbReference type="PRINTS" id="PR00080">
    <property type="entry name" value="SDRFAMILY"/>
</dbReference>
<evidence type="ECO:0000313" key="5">
    <source>
        <dbReference type="EMBL" id="PNG22615.1"/>
    </source>
</evidence>
<dbReference type="PRINTS" id="PR00081">
    <property type="entry name" value="GDHRDH"/>
</dbReference>
<keyword evidence="6" id="KW-1185">Reference proteome</keyword>
<evidence type="ECO:0000256" key="1">
    <source>
        <dbReference type="ARBA" id="ARBA00006484"/>
    </source>
</evidence>
<dbReference type="FunFam" id="3.40.50.720:FF:000084">
    <property type="entry name" value="Short-chain dehydrogenase reductase"/>
    <property type="match status" value="1"/>
</dbReference>
<dbReference type="EMBL" id="POUC01000041">
    <property type="protein sequence ID" value="PNG22615.1"/>
    <property type="molecule type" value="Genomic_DNA"/>
</dbReference>
<gene>
    <name evidence="5" type="ORF">C1J00_08525</name>
</gene>
<evidence type="ECO:0000259" key="4">
    <source>
        <dbReference type="SMART" id="SM00822"/>
    </source>
</evidence>
<organism evidence="5 6">
    <name type="scientific">Streptomyces cahuitamycinicus</name>
    <dbReference type="NCBI Taxonomy" id="2070367"/>
    <lineage>
        <taxon>Bacteria</taxon>
        <taxon>Bacillati</taxon>
        <taxon>Actinomycetota</taxon>
        <taxon>Actinomycetes</taxon>
        <taxon>Kitasatosporales</taxon>
        <taxon>Streptomycetaceae</taxon>
        <taxon>Streptomyces</taxon>
    </lineage>
</organism>
<dbReference type="Proteomes" id="UP000235943">
    <property type="component" value="Unassembled WGS sequence"/>
</dbReference>
<dbReference type="InterPro" id="IPR002347">
    <property type="entry name" value="SDR_fam"/>
</dbReference>
<evidence type="ECO:0000256" key="3">
    <source>
        <dbReference type="ARBA" id="ARBA00023027"/>
    </source>
</evidence>
<keyword evidence="3" id="KW-0520">NAD</keyword>
<dbReference type="Gene3D" id="3.40.50.720">
    <property type="entry name" value="NAD(P)-binding Rossmann-like Domain"/>
    <property type="match status" value="1"/>
</dbReference>
<dbReference type="AlphaFoldDB" id="A0A2N8TUA6"/>
<name>A0A2N8TUA6_9ACTN</name>